<dbReference type="AlphaFoldDB" id="A0A1G8SE36"/>
<name>A0A1G8SE36_9PSED</name>
<keyword evidence="2" id="KW-1185">Reference proteome</keyword>
<sequence>MTSANAVHITQIASLLRSLRDAVNELEQFELAHVKHLTGDQTVDSRQSLSQCFANFQNSITDMGNGLASVAVATGEVSEL</sequence>
<dbReference type="EMBL" id="FNCO01000025">
    <property type="protein sequence ID" value="SDJ27413.1"/>
    <property type="molecule type" value="Genomic_DNA"/>
</dbReference>
<organism evidence="1 2">
    <name type="scientific">Pseudomonas abietaniphila</name>
    <dbReference type="NCBI Taxonomy" id="89065"/>
    <lineage>
        <taxon>Bacteria</taxon>
        <taxon>Pseudomonadati</taxon>
        <taxon>Pseudomonadota</taxon>
        <taxon>Gammaproteobacteria</taxon>
        <taxon>Pseudomonadales</taxon>
        <taxon>Pseudomonadaceae</taxon>
        <taxon>Pseudomonas</taxon>
    </lineage>
</organism>
<dbReference type="RefSeq" id="WP_074758835.1">
    <property type="nucleotide sequence ID" value="NZ_CP155619.1"/>
</dbReference>
<reference evidence="2" key="1">
    <citation type="submission" date="2016-10" db="EMBL/GenBank/DDBJ databases">
        <authorList>
            <person name="Varghese N."/>
            <person name="Submissions S."/>
        </authorList>
    </citation>
    <scope>NUCLEOTIDE SEQUENCE [LARGE SCALE GENOMIC DNA]</scope>
    <source>
        <strain evidence="2">ATCC 700689</strain>
    </source>
</reference>
<proteinExistence type="predicted"/>
<protein>
    <submittedName>
        <fullName evidence="1">Uncharacterized protein</fullName>
    </submittedName>
</protein>
<gene>
    <name evidence="1" type="ORF">SAMN05216605_12512</name>
</gene>
<dbReference type="Proteomes" id="UP000182894">
    <property type="component" value="Unassembled WGS sequence"/>
</dbReference>
<dbReference type="OrthoDB" id="6907373at2"/>
<evidence type="ECO:0000313" key="1">
    <source>
        <dbReference type="EMBL" id="SDJ27413.1"/>
    </source>
</evidence>
<accession>A0A1G8SE36</accession>
<evidence type="ECO:0000313" key="2">
    <source>
        <dbReference type="Proteomes" id="UP000182894"/>
    </source>
</evidence>